<reference evidence="8 9" key="1">
    <citation type="submission" date="2019-04" db="EMBL/GenBank/DDBJ databases">
        <title>Draft, Whole-Genome Sequence of the Anthracene-degrading Mycobacterium frederiksbergense LB501T, Isolated from a Polycyclic Aromatic Hydrocarbon (PAH)-Contaminated Soil.</title>
        <authorList>
            <person name="Augelletti F."/>
        </authorList>
    </citation>
    <scope>NUCLEOTIDE SEQUENCE [LARGE SCALE GENOMIC DNA]</scope>
    <source>
        <strain evidence="8 9">LB 501T</strain>
    </source>
</reference>
<keyword evidence="4 7" id="KW-1133">Transmembrane helix</keyword>
<evidence type="ECO:0000313" key="8">
    <source>
        <dbReference type="EMBL" id="QIV83318.1"/>
    </source>
</evidence>
<feature type="transmembrane region" description="Helical" evidence="7">
    <location>
        <begin position="314"/>
        <end position="347"/>
    </location>
</feature>
<feature type="region of interest" description="Disordered" evidence="6">
    <location>
        <begin position="380"/>
        <end position="402"/>
    </location>
</feature>
<name>A0A6H0S7J1_9MYCO</name>
<dbReference type="Proteomes" id="UP000501849">
    <property type="component" value="Chromosome"/>
</dbReference>
<proteinExistence type="inferred from homology"/>
<evidence type="ECO:0000256" key="7">
    <source>
        <dbReference type="SAM" id="Phobius"/>
    </source>
</evidence>
<feature type="transmembrane region" description="Helical" evidence="7">
    <location>
        <begin position="12"/>
        <end position="45"/>
    </location>
</feature>
<dbReference type="PANTHER" id="PTHR21716">
    <property type="entry name" value="TRANSMEMBRANE PROTEIN"/>
    <property type="match status" value="1"/>
</dbReference>
<evidence type="ECO:0000313" key="9">
    <source>
        <dbReference type="Proteomes" id="UP000501849"/>
    </source>
</evidence>
<dbReference type="EMBL" id="CP038799">
    <property type="protein sequence ID" value="QIV83318.1"/>
    <property type="molecule type" value="Genomic_DNA"/>
</dbReference>
<feature type="transmembrane region" description="Helical" evidence="7">
    <location>
        <begin position="217"/>
        <end position="235"/>
    </location>
</feature>
<dbReference type="GO" id="GO:0016020">
    <property type="term" value="C:membrane"/>
    <property type="evidence" value="ECO:0007669"/>
    <property type="project" value="UniProtKB-SubCell"/>
</dbReference>
<evidence type="ECO:0000256" key="6">
    <source>
        <dbReference type="SAM" id="MobiDB-lite"/>
    </source>
</evidence>
<accession>A0A6H0S7J1</accession>
<gene>
    <name evidence="8" type="ORF">EXE63_22370</name>
</gene>
<dbReference type="Pfam" id="PF01594">
    <property type="entry name" value="AI-2E_transport"/>
    <property type="match status" value="1"/>
</dbReference>
<keyword evidence="9" id="KW-1185">Reference proteome</keyword>
<dbReference type="PANTHER" id="PTHR21716:SF4">
    <property type="entry name" value="TRANSMEMBRANE PROTEIN 245"/>
    <property type="match status" value="1"/>
</dbReference>
<feature type="transmembrane region" description="Helical" evidence="7">
    <location>
        <begin position="161"/>
        <end position="180"/>
    </location>
</feature>
<protein>
    <submittedName>
        <fullName evidence="8">AI-2E family transporter</fullName>
    </submittedName>
</protein>
<keyword evidence="5 7" id="KW-0472">Membrane</keyword>
<keyword evidence="3 7" id="KW-0812">Transmembrane</keyword>
<sequence>MKTEFTLSQKRALAVATVIAIAFGAYFLRGYFILIVVAAVVAYLFDPLYERLRTRFSAGLSATLTLFAALAIVIIPISGAVALGVVQITTMVRNVADWVGKTDLSTLGDRSLRVVNELIDRVPFLKSTEITPEQLQHWVVTFAQRAGEWGLHVLQGAAGGLFGGLTAAIIFLYVFISLLVNGDDLRLLIRRLNPLGEEATDLYLAKMAAMVRGTVRGQFVIALAQGIAGAISIYIAGFHDGFFIFAILLSALSVIPLGGGIVTIPFGIGLALFGNVIGGIFVIAFHIIVVTNIDNVLRPILVPKEAKLDSALMLLSVFAGITMFGFLGIVIGPVVMIVIVTTISVYLWVYQGVPMEMGTEALEDEPDKPSRLRELIARARARRHAPPVAAAPAADNGPEPGD</sequence>
<feature type="transmembrane region" description="Helical" evidence="7">
    <location>
        <begin position="242"/>
        <end position="264"/>
    </location>
</feature>
<dbReference type="RefSeq" id="WP_168143728.1">
    <property type="nucleotide sequence ID" value="NZ_CBCSDT010000035.1"/>
</dbReference>
<dbReference type="KEGG" id="mfre:EXE63_22370"/>
<feature type="transmembrane region" description="Helical" evidence="7">
    <location>
        <begin position="270"/>
        <end position="293"/>
    </location>
</feature>
<dbReference type="InterPro" id="IPR002549">
    <property type="entry name" value="AI-2E-like"/>
</dbReference>
<comment type="subcellular location">
    <subcellularLocation>
        <location evidence="1">Membrane</location>
        <topology evidence="1">Multi-pass membrane protein</topology>
    </subcellularLocation>
</comment>
<comment type="similarity">
    <text evidence="2">Belongs to the autoinducer-2 exporter (AI-2E) (TC 2.A.86) family.</text>
</comment>
<dbReference type="AlphaFoldDB" id="A0A6H0S7J1"/>
<evidence type="ECO:0000256" key="3">
    <source>
        <dbReference type="ARBA" id="ARBA00022692"/>
    </source>
</evidence>
<evidence type="ECO:0000256" key="5">
    <source>
        <dbReference type="ARBA" id="ARBA00023136"/>
    </source>
</evidence>
<feature type="transmembrane region" description="Helical" evidence="7">
    <location>
        <begin position="65"/>
        <end position="86"/>
    </location>
</feature>
<organism evidence="8 9">
    <name type="scientific">Mycolicibacterium frederiksbergense</name>
    <dbReference type="NCBI Taxonomy" id="117567"/>
    <lineage>
        <taxon>Bacteria</taxon>
        <taxon>Bacillati</taxon>
        <taxon>Actinomycetota</taxon>
        <taxon>Actinomycetes</taxon>
        <taxon>Mycobacteriales</taxon>
        <taxon>Mycobacteriaceae</taxon>
        <taxon>Mycolicibacterium</taxon>
    </lineage>
</organism>
<evidence type="ECO:0000256" key="2">
    <source>
        <dbReference type="ARBA" id="ARBA00009773"/>
    </source>
</evidence>
<evidence type="ECO:0000256" key="4">
    <source>
        <dbReference type="ARBA" id="ARBA00022989"/>
    </source>
</evidence>
<evidence type="ECO:0000256" key="1">
    <source>
        <dbReference type="ARBA" id="ARBA00004141"/>
    </source>
</evidence>